<dbReference type="AlphaFoldDB" id="A0A917CHM8"/>
<proteinExistence type="predicted"/>
<keyword evidence="3" id="KW-1185">Reference proteome</keyword>
<dbReference type="EMBL" id="BMFO01000002">
    <property type="protein sequence ID" value="GGF88763.1"/>
    <property type="molecule type" value="Genomic_DNA"/>
</dbReference>
<sequence length="118" mass="12599">MEPAAATAAHSVTAEGTLMIAAANKLLMHNRVFAWLALATGVLLLIPLVAMQFTAEVDWDATDFIVMGGLIFTAGSVFVLIARQVKEKHRLPAALLVAAGFLYVWAELAVGIFTDWGS</sequence>
<organism evidence="2 3">
    <name type="scientific">Arenimonas maotaiensis</name>
    <dbReference type="NCBI Taxonomy" id="1446479"/>
    <lineage>
        <taxon>Bacteria</taxon>
        <taxon>Pseudomonadati</taxon>
        <taxon>Pseudomonadota</taxon>
        <taxon>Gammaproteobacteria</taxon>
        <taxon>Lysobacterales</taxon>
        <taxon>Lysobacteraceae</taxon>
        <taxon>Arenimonas</taxon>
    </lineage>
</organism>
<reference evidence="2" key="1">
    <citation type="journal article" date="2014" name="Int. J. Syst. Evol. Microbiol.">
        <title>Complete genome sequence of Corynebacterium casei LMG S-19264T (=DSM 44701T), isolated from a smear-ripened cheese.</title>
        <authorList>
            <consortium name="US DOE Joint Genome Institute (JGI-PGF)"/>
            <person name="Walter F."/>
            <person name="Albersmeier A."/>
            <person name="Kalinowski J."/>
            <person name="Ruckert C."/>
        </authorList>
    </citation>
    <scope>NUCLEOTIDE SEQUENCE</scope>
    <source>
        <strain evidence="2">CGMCC 1.12726</strain>
    </source>
</reference>
<feature type="transmembrane region" description="Helical" evidence="1">
    <location>
        <begin position="61"/>
        <end position="81"/>
    </location>
</feature>
<comment type="caution">
    <text evidence="2">The sequence shown here is derived from an EMBL/GenBank/DDBJ whole genome shotgun (WGS) entry which is preliminary data.</text>
</comment>
<evidence type="ECO:0000313" key="3">
    <source>
        <dbReference type="Proteomes" id="UP000632858"/>
    </source>
</evidence>
<dbReference type="Proteomes" id="UP000632858">
    <property type="component" value="Unassembled WGS sequence"/>
</dbReference>
<keyword evidence="1" id="KW-0472">Membrane</keyword>
<feature type="transmembrane region" description="Helical" evidence="1">
    <location>
        <begin position="93"/>
        <end position="113"/>
    </location>
</feature>
<name>A0A917CHM8_9GAMM</name>
<gene>
    <name evidence="2" type="ORF">GCM10010960_08280</name>
</gene>
<evidence type="ECO:0000256" key="1">
    <source>
        <dbReference type="SAM" id="Phobius"/>
    </source>
</evidence>
<protein>
    <submittedName>
        <fullName evidence="2">Uncharacterized protein</fullName>
    </submittedName>
</protein>
<accession>A0A917CHM8</accession>
<keyword evidence="1" id="KW-0812">Transmembrane</keyword>
<keyword evidence="1" id="KW-1133">Transmembrane helix</keyword>
<reference evidence="2" key="2">
    <citation type="submission" date="2020-09" db="EMBL/GenBank/DDBJ databases">
        <authorList>
            <person name="Sun Q."/>
            <person name="Zhou Y."/>
        </authorList>
    </citation>
    <scope>NUCLEOTIDE SEQUENCE</scope>
    <source>
        <strain evidence="2">CGMCC 1.12726</strain>
    </source>
</reference>
<feature type="transmembrane region" description="Helical" evidence="1">
    <location>
        <begin position="32"/>
        <end position="55"/>
    </location>
</feature>
<dbReference type="RefSeq" id="WP_229730177.1">
    <property type="nucleotide sequence ID" value="NZ_BMFO01000002.1"/>
</dbReference>
<evidence type="ECO:0000313" key="2">
    <source>
        <dbReference type="EMBL" id="GGF88763.1"/>
    </source>
</evidence>